<proteinExistence type="predicted"/>
<dbReference type="GO" id="GO:0003723">
    <property type="term" value="F:RNA binding"/>
    <property type="evidence" value="ECO:0007669"/>
    <property type="project" value="InterPro"/>
</dbReference>
<reference evidence="2 3" key="1">
    <citation type="journal article" date="2005" name="Science">
        <title>The genome sequence of Trypanosoma cruzi, etiologic agent of Chagas disease.</title>
        <authorList>
            <person name="El-Sayed N.M."/>
            <person name="Myler P.J."/>
            <person name="Bartholomeu D.C."/>
            <person name="Nilsson D."/>
            <person name="Aggarwal G."/>
            <person name="Tran A.N."/>
            <person name="Ghedin E."/>
            <person name="Worthey E.A."/>
            <person name="Delcher A.L."/>
            <person name="Blandin G."/>
            <person name="Westenberger S.J."/>
            <person name="Caler E."/>
            <person name="Cerqueira G.C."/>
            <person name="Branche C."/>
            <person name="Haas B."/>
            <person name="Anupama A."/>
            <person name="Arner E."/>
            <person name="Aslund L."/>
            <person name="Attipoe P."/>
            <person name="Bontempi E."/>
            <person name="Bringaud F."/>
            <person name="Burton P."/>
            <person name="Cadag E."/>
            <person name="Campbell D.A."/>
            <person name="Carrington M."/>
            <person name="Crabtree J."/>
            <person name="Darban H."/>
            <person name="da Silveira J.F."/>
            <person name="de Jong P."/>
            <person name="Edwards K."/>
            <person name="Englund P.T."/>
            <person name="Fazelina G."/>
            <person name="Feldblyum T."/>
            <person name="Ferella M."/>
            <person name="Frasch A.C."/>
            <person name="Gull K."/>
            <person name="Horn D."/>
            <person name="Hou L."/>
            <person name="Huang Y."/>
            <person name="Kindlund E."/>
            <person name="Klingbeil M."/>
            <person name="Kluge S."/>
            <person name="Koo H."/>
            <person name="Lacerda D."/>
            <person name="Levin M.J."/>
            <person name="Lorenzi H."/>
            <person name="Louie T."/>
            <person name="Machado C.R."/>
            <person name="McCulloch R."/>
            <person name="McKenna A."/>
            <person name="Mizuno Y."/>
            <person name="Mottram J.C."/>
            <person name="Nelson S."/>
            <person name="Ochaya S."/>
            <person name="Osoegawa K."/>
            <person name="Pai G."/>
            <person name="Parsons M."/>
            <person name="Pentony M."/>
            <person name="Pettersson U."/>
            <person name="Pop M."/>
            <person name="Ramirez J.L."/>
            <person name="Rinta J."/>
            <person name="Robertson L."/>
            <person name="Salzberg S.L."/>
            <person name="Sanchez D.O."/>
            <person name="Seyler A."/>
            <person name="Sharma R."/>
            <person name="Shetty J."/>
            <person name="Simpson A.J."/>
            <person name="Sisk E."/>
            <person name="Tammi M.T."/>
            <person name="Tarleton R."/>
            <person name="Teixeira S."/>
            <person name="Van Aken S."/>
            <person name="Vogt C."/>
            <person name="Ward P.N."/>
            <person name="Wickstead B."/>
            <person name="Wortman J."/>
            <person name="White O."/>
            <person name="Fraser C.M."/>
            <person name="Stuart K.D."/>
            <person name="Andersson B."/>
        </authorList>
    </citation>
    <scope>NUCLEOTIDE SEQUENCE [LARGE SCALE GENOMIC DNA]</scope>
    <source>
        <strain evidence="2 3">CL Brener</strain>
    </source>
</reference>
<sequence length="435" mass="48085">MPARKTNRQGTGGQRYHRNRLGCMLVPHGRVSGLLFTVNPRQESKALRELQLYLHPLIADLEEAHKRVEEHADARGRCDNATTEEQSSSKMSTDAGGKIAPSTSSLLAAELAEYITTRGGQRRHEMRRIPMKEEKSDVSDDEDEKKSTDNNNNNNNNNSNNNILRNRSSDDGGHDTDAGRQSSARKRQRHDTDGSKRSVINSLRWLAPLETGCKGHLMVSIPFAPQEQGENEERETGATTAETQIVKSEAVEASTPRTASVSGAASRGQGEPPHSILYNPLVHIVVERIFKDIEDNPRPLLRNCFRLMPCELTCCPTLPEMREALGQLVGAHFPPTKGPQRLHRVSLAFSVKNNTGVENKKSYFHAALETVFPVNRFVLIPASRLNSPDGETEAVFCAFVAHATCAMGVQRLFSHRGGYNLHALSAKQLELSSSV</sequence>
<dbReference type="AlphaFoldDB" id="Q4CYW8"/>
<dbReference type="PANTHER" id="PTHR13452:SF10">
    <property type="entry name" value="THUMP DOMAIN-CONTAINING PROTEIN 1"/>
    <property type="match status" value="1"/>
</dbReference>
<name>Q4CYW8_TRYCC</name>
<feature type="compositionally biased region" description="Polar residues" evidence="1">
    <location>
        <begin position="80"/>
        <end position="92"/>
    </location>
</feature>
<dbReference type="RefSeq" id="XP_807323.1">
    <property type="nucleotide sequence ID" value="XM_802230.1"/>
</dbReference>
<feature type="region of interest" description="Disordered" evidence="1">
    <location>
        <begin position="250"/>
        <end position="272"/>
    </location>
</feature>
<gene>
    <name evidence="2" type="ORF">Tc00.1047053508535.40</name>
</gene>
<dbReference type="KEGG" id="tcr:508535.40"/>
<feature type="region of interest" description="Disordered" evidence="1">
    <location>
        <begin position="70"/>
        <end position="100"/>
    </location>
</feature>
<comment type="caution">
    <text evidence="2">The sequence shown here is derived from an EMBL/GenBank/DDBJ whole genome shotgun (WGS) entry which is preliminary data.</text>
</comment>
<organism evidence="2 3">
    <name type="scientific">Trypanosoma cruzi (strain CL Brener)</name>
    <dbReference type="NCBI Taxonomy" id="353153"/>
    <lineage>
        <taxon>Eukaryota</taxon>
        <taxon>Discoba</taxon>
        <taxon>Euglenozoa</taxon>
        <taxon>Kinetoplastea</taxon>
        <taxon>Metakinetoplastina</taxon>
        <taxon>Trypanosomatida</taxon>
        <taxon>Trypanosomatidae</taxon>
        <taxon>Trypanosoma</taxon>
        <taxon>Schizotrypanum</taxon>
    </lineage>
</organism>
<dbReference type="InParanoid" id="Q4CYW8"/>
<dbReference type="OMA" id="PQRRSEW"/>
<dbReference type="PaxDb" id="353153-Q4CYW8"/>
<feature type="compositionally biased region" description="Basic and acidic residues" evidence="1">
    <location>
        <begin position="167"/>
        <end position="178"/>
    </location>
</feature>
<evidence type="ECO:0000313" key="3">
    <source>
        <dbReference type="Proteomes" id="UP000002296"/>
    </source>
</evidence>
<dbReference type="EMBL" id="AAHK01001419">
    <property type="protein sequence ID" value="EAN85472.1"/>
    <property type="molecule type" value="Genomic_DNA"/>
</dbReference>
<dbReference type="eggNOG" id="ENOG502RYPC">
    <property type="taxonomic scope" value="Eukaryota"/>
</dbReference>
<feature type="compositionally biased region" description="Low complexity" evidence="1">
    <location>
        <begin position="149"/>
        <end position="162"/>
    </location>
</feature>
<dbReference type="GeneID" id="3537529"/>
<dbReference type="InterPro" id="IPR040183">
    <property type="entry name" value="THUMPD1-like"/>
</dbReference>
<dbReference type="GO" id="GO:0006400">
    <property type="term" value="P:tRNA modification"/>
    <property type="evidence" value="ECO:0007669"/>
    <property type="project" value="InterPro"/>
</dbReference>
<feature type="compositionally biased region" description="Basic and acidic residues" evidence="1">
    <location>
        <begin position="127"/>
        <end position="148"/>
    </location>
</feature>
<dbReference type="SMR" id="Q4CYW8"/>
<dbReference type="PANTHER" id="PTHR13452">
    <property type="entry name" value="THUMP DOMAIN CONTAINING PROTEIN 1-RELATED"/>
    <property type="match status" value="1"/>
</dbReference>
<feature type="region of interest" description="Disordered" evidence="1">
    <location>
        <begin position="118"/>
        <end position="196"/>
    </location>
</feature>
<evidence type="ECO:0000313" key="2">
    <source>
        <dbReference type="EMBL" id="EAN85472.1"/>
    </source>
</evidence>
<accession>Q4CYW8</accession>
<evidence type="ECO:0000256" key="1">
    <source>
        <dbReference type="SAM" id="MobiDB-lite"/>
    </source>
</evidence>
<protein>
    <submittedName>
        <fullName evidence="2">Uncharacterized protein</fullName>
    </submittedName>
</protein>
<keyword evidence="3" id="KW-1185">Reference proteome</keyword>
<dbReference type="Proteomes" id="UP000002296">
    <property type="component" value="Unassembled WGS sequence"/>
</dbReference>